<dbReference type="SUPFAM" id="SSF55961">
    <property type="entry name" value="Bet v1-like"/>
    <property type="match status" value="1"/>
</dbReference>
<evidence type="ECO:0000256" key="6">
    <source>
        <dbReference type="ARBA" id="ARBA00023014"/>
    </source>
</evidence>
<dbReference type="InterPro" id="IPR015879">
    <property type="entry name" value="Ring_hydroxy_dOase_asu_C_dom"/>
</dbReference>
<dbReference type="PROSITE" id="PS51296">
    <property type="entry name" value="RIESKE"/>
    <property type="match status" value="1"/>
</dbReference>
<dbReference type="Proteomes" id="UP001220395">
    <property type="component" value="Chromosome"/>
</dbReference>
<evidence type="ECO:0000256" key="5">
    <source>
        <dbReference type="ARBA" id="ARBA00023004"/>
    </source>
</evidence>
<keyword evidence="2" id="KW-0001">2Fe-2S</keyword>
<evidence type="ECO:0000313" key="9">
    <source>
        <dbReference type="Proteomes" id="UP001220395"/>
    </source>
</evidence>
<dbReference type="InterPro" id="IPR036922">
    <property type="entry name" value="Rieske_2Fe-2S_sf"/>
</dbReference>
<dbReference type="InterPro" id="IPR017941">
    <property type="entry name" value="Rieske_2Fe-2S"/>
</dbReference>
<dbReference type="Gene3D" id="3.90.380.10">
    <property type="entry name" value="Naphthalene 1,2-dioxygenase Alpha Subunit, Chain A, domain 1"/>
    <property type="match status" value="1"/>
</dbReference>
<name>A0ABY7TR27_9SPHN</name>
<keyword evidence="3" id="KW-0479">Metal-binding</keyword>
<gene>
    <name evidence="8" type="ORF">PQ455_07925</name>
</gene>
<keyword evidence="4" id="KW-0560">Oxidoreductase</keyword>
<dbReference type="PRINTS" id="PR00090">
    <property type="entry name" value="RNGDIOXGNASE"/>
</dbReference>
<dbReference type="RefSeq" id="WP_273690712.1">
    <property type="nucleotide sequence ID" value="NZ_CP117411.1"/>
</dbReference>
<dbReference type="EMBL" id="CP117411">
    <property type="protein sequence ID" value="WCT75131.1"/>
    <property type="molecule type" value="Genomic_DNA"/>
</dbReference>
<evidence type="ECO:0000259" key="7">
    <source>
        <dbReference type="PROSITE" id="PS51296"/>
    </source>
</evidence>
<dbReference type="InterPro" id="IPR001663">
    <property type="entry name" value="Rng_hydr_dOase-A"/>
</dbReference>
<evidence type="ECO:0000256" key="2">
    <source>
        <dbReference type="ARBA" id="ARBA00022714"/>
    </source>
</evidence>
<evidence type="ECO:0000313" key="8">
    <source>
        <dbReference type="EMBL" id="WCT75131.1"/>
    </source>
</evidence>
<reference evidence="8 9" key="1">
    <citation type="submission" date="2023-02" db="EMBL/GenBank/DDBJ databases">
        <title>Genome sequence of Sphingomonas naphthae.</title>
        <authorList>
            <person name="Kim S."/>
            <person name="Heo J."/>
            <person name="Kwon S.-W."/>
        </authorList>
    </citation>
    <scope>NUCLEOTIDE SEQUENCE [LARGE SCALE GENOMIC DNA]</scope>
    <source>
        <strain evidence="8 9">KACC 18716</strain>
    </source>
</reference>
<evidence type="ECO:0000256" key="4">
    <source>
        <dbReference type="ARBA" id="ARBA00023002"/>
    </source>
</evidence>
<keyword evidence="9" id="KW-1185">Reference proteome</keyword>
<comment type="similarity">
    <text evidence="1">Belongs to the bacterial ring-hydroxylating dioxygenase alpha subunit family.</text>
</comment>
<proteinExistence type="inferred from homology"/>
<keyword evidence="5" id="KW-0408">Iron</keyword>
<organism evidence="8 9">
    <name type="scientific">Sphingomonas naphthae</name>
    <dbReference type="NCBI Taxonomy" id="1813468"/>
    <lineage>
        <taxon>Bacteria</taxon>
        <taxon>Pseudomonadati</taxon>
        <taxon>Pseudomonadota</taxon>
        <taxon>Alphaproteobacteria</taxon>
        <taxon>Sphingomonadales</taxon>
        <taxon>Sphingomonadaceae</taxon>
        <taxon>Sphingomonas</taxon>
    </lineage>
</organism>
<protein>
    <submittedName>
        <fullName evidence="8">Rieske 2Fe-2S domain-containing protein</fullName>
    </submittedName>
</protein>
<dbReference type="PANTHER" id="PTHR43756">
    <property type="entry name" value="CHOLINE MONOOXYGENASE, CHLOROPLASTIC"/>
    <property type="match status" value="1"/>
</dbReference>
<dbReference type="Gene3D" id="2.102.10.10">
    <property type="entry name" value="Rieske [2Fe-2S] iron-sulphur domain"/>
    <property type="match status" value="1"/>
</dbReference>
<feature type="domain" description="Rieske" evidence="7">
    <location>
        <begin position="39"/>
        <end position="137"/>
    </location>
</feature>
<dbReference type="PANTHER" id="PTHR43756:SF1">
    <property type="entry name" value="3-PHENYLPROPIONATE_CINNAMIC ACID DIOXYGENASE SUBUNIT ALPHA"/>
    <property type="match status" value="1"/>
</dbReference>
<dbReference type="Pfam" id="PF00355">
    <property type="entry name" value="Rieske"/>
    <property type="match status" value="1"/>
</dbReference>
<evidence type="ECO:0000256" key="1">
    <source>
        <dbReference type="ARBA" id="ARBA00008751"/>
    </source>
</evidence>
<dbReference type="SUPFAM" id="SSF50022">
    <property type="entry name" value="ISP domain"/>
    <property type="match status" value="1"/>
</dbReference>
<keyword evidence="6" id="KW-0411">Iron-sulfur</keyword>
<sequence>MDMIPNRLVDTTRDVVSRKIFHDREIYEMELDRIFRQKWLLVGHESQIPRVGDFFLSRMGEDQVILSRSKDGKPNVFLNTCRHKGMRICRYDEGNTKLFYCPYHAWSYDLNGDLKGVPEKENFPASFNRKDWGLIKVAKVASFRGTIWATWNPDAPDFETYLGDAKEGLWIGLGPWDGGDGEVEVYGGVQKWNIPCNWKFVSENSGGDPLHNISHQSTDMSKIGPREGIGRRDPFGELFLTATDNGHGLIFEKVPTDRPRDHYQMSKITSEYFEDCWRRRVDRLGERAGSPMVLANIFPNAGFHTQQPRVFLMAHPNGPQSCQAWRMFFVDKDAPQEAKDFLRRYYISYSGPGGMTEQDDMENWNYASEGSTVRGAQHAPFSYVADSGSYRDPYIPGDVSKWWMTERNNMAFYRAWSDAMGL</sequence>
<dbReference type="Pfam" id="PF00848">
    <property type="entry name" value="Ring_hydroxyl_A"/>
    <property type="match status" value="1"/>
</dbReference>
<evidence type="ECO:0000256" key="3">
    <source>
        <dbReference type="ARBA" id="ARBA00022723"/>
    </source>
</evidence>
<accession>A0ABY7TR27</accession>